<dbReference type="InterPro" id="IPR057326">
    <property type="entry name" value="KR_dom"/>
</dbReference>
<dbReference type="SUPFAM" id="SSF51735">
    <property type="entry name" value="NAD(P)-binding Rossmann-fold domains"/>
    <property type="match status" value="1"/>
</dbReference>
<dbReference type="OrthoDB" id="9803333at2"/>
<comment type="similarity">
    <text evidence="1">Belongs to the short-chain dehydrogenases/reductases (SDR) family.</text>
</comment>
<proteinExistence type="inferred from homology"/>
<gene>
    <name evidence="4" type="ORF">FA707_09735</name>
</gene>
<protein>
    <submittedName>
        <fullName evidence="4">3-oxoacyl-ACP reductase</fullName>
    </submittedName>
</protein>
<dbReference type="CDD" id="cd05233">
    <property type="entry name" value="SDR_c"/>
    <property type="match status" value="1"/>
</dbReference>
<dbReference type="FunFam" id="3.40.50.720:FF:000084">
    <property type="entry name" value="Short-chain dehydrogenase reductase"/>
    <property type="match status" value="1"/>
</dbReference>
<dbReference type="InterPro" id="IPR036291">
    <property type="entry name" value="NAD(P)-bd_dom_sf"/>
</dbReference>
<dbReference type="PANTHER" id="PTHR43477:SF1">
    <property type="entry name" value="DIHYDROANTICAPSIN 7-DEHYDROGENASE"/>
    <property type="match status" value="1"/>
</dbReference>
<feature type="domain" description="Ketoreductase" evidence="3">
    <location>
        <begin position="11"/>
        <end position="170"/>
    </location>
</feature>
<dbReference type="PROSITE" id="PS00061">
    <property type="entry name" value="ADH_SHORT"/>
    <property type="match status" value="1"/>
</dbReference>
<dbReference type="AlphaFoldDB" id="A0A4D7CXJ8"/>
<dbReference type="SMART" id="SM00822">
    <property type="entry name" value="PKS_KR"/>
    <property type="match status" value="1"/>
</dbReference>
<dbReference type="PRINTS" id="PR00081">
    <property type="entry name" value="GDHRDH"/>
</dbReference>
<accession>A0A4D7CXJ8</accession>
<dbReference type="InterPro" id="IPR051122">
    <property type="entry name" value="SDR_DHRS6-like"/>
</dbReference>
<sequence>MRNSYYDLANQVVLVTGGASGIGLAQARVFLEQEAFVFTVDCQLGDIHQHEILEQAVVACKNRFGTITILLNTAGILDDYLPLHKTDETLWDNIYETNVKSTYRLTKLVLPSMLKNKRGTVINMPSIAGMIAGGGGVAYTMSKHAVAGFTKQLALDYAAQGVSFKGIAPGAIKTAMTQADFEGDGQMAEWVADETPVKRWANPEEVTELTLFLITPQASYLQGAIVPIDGGWLLK</sequence>
<dbReference type="InterPro" id="IPR002347">
    <property type="entry name" value="SDR_fam"/>
</dbReference>
<reference evidence="4 5" key="1">
    <citation type="submission" date="2019-04" db="EMBL/GenBank/DDBJ databases">
        <title>Vagococcus sp. nov., isolated from faeces of yaks (Bos grunniens).</title>
        <authorList>
            <person name="Ge Y."/>
        </authorList>
    </citation>
    <scope>NUCLEOTIDE SEQUENCE [LARGE SCALE GENOMIC DNA]</scope>
    <source>
        <strain evidence="4 5">MN-17</strain>
    </source>
</reference>
<dbReference type="GO" id="GO:0016491">
    <property type="term" value="F:oxidoreductase activity"/>
    <property type="evidence" value="ECO:0007669"/>
    <property type="project" value="UniProtKB-KW"/>
</dbReference>
<name>A0A4D7CXJ8_9ENTE</name>
<keyword evidence="2" id="KW-0560">Oxidoreductase</keyword>
<dbReference type="Gene3D" id="3.40.50.720">
    <property type="entry name" value="NAD(P)-binding Rossmann-like Domain"/>
    <property type="match status" value="1"/>
</dbReference>
<dbReference type="Proteomes" id="UP000298615">
    <property type="component" value="Chromosome"/>
</dbReference>
<dbReference type="EMBL" id="CP039712">
    <property type="protein sequence ID" value="QCI87191.1"/>
    <property type="molecule type" value="Genomic_DNA"/>
</dbReference>
<dbReference type="GO" id="GO:0008206">
    <property type="term" value="P:bile acid metabolic process"/>
    <property type="evidence" value="ECO:0007669"/>
    <property type="project" value="UniProtKB-ARBA"/>
</dbReference>
<dbReference type="KEGG" id="vao:FA707_09735"/>
<evidence type="ECO:0000259" key="3">
    <source>
        <dbReference type="SMART" id="SM00822"/>
    </source>
</evidence>
<dbReference type="NCBIfam" id="NF005118">
    <property type="entry name" value="PRK06550.1"/>
    <property type="match status" value="1"/>
</dbReference>
<dbReference type="RefSeq" id="WP_136954013.1">
    <property type="nucleotide sequence ID" value="NZ_CP039712.1"/>
</dbReference>
<dbReference type="InterPro" id="IPR020904">
    <property type="entry name" value="Sc_DH/Rdtase_CS"/>
</dbReference>
<organism evidence="4 5">
    <name type="scientific">Vagococcus zengguangii</name>
    <dbReference type="NCBI Taxonomy" id="2571750"/>
    <lineage>
        <taxon>Bacteria</taxon>
        <taxon>Bacillati</taxon>
        <taxon>Bacillota</taxon>
        <taxon>Bacilli</taxon>
        <taxon>Lactobacillales</taxon>
        <taxon>Enterococcaceae</taxon>
        <taxon>Vagococcus</taxon>
    </lineage>
</organism>
<dbReference type="PRINTS" id="PR00080">
    <property type="entry name" value="SDRFAMILY"/>
</dbReference>
<keyword evidence="5" id="KW-1185">Reference proteome</keyword>
<evidence type="ECO:0000313" key="4">
    <source>
        <dbReference type="EMBL" id="QCI87191.1"/>
    </source>
</evidence>
<evidence type="ECO:0000256" key="1">
    <source>
        <dbReference type="ARBA" id="ARBA00006484"/>
    </source>
</evidence>
<dbReference type="Pfam" id="PF13561">
    <property type="entry name" value="adh_short_C2"/>
    <property type="match status" value="1"/>
</dbReference>
<evidence type="ECO:0000256" key="2">
    <source>
        <dbReference type="ARBA" id="ARBA00023002"/>
    </source>
</evidence>
<evidence type="ECO:0000313" key="5">
    <source>
        <dbReference type="Proteomes" id="UP000298615"/>
    </source>
</evidence>
<dbReference type="PANTHER" id="PTHR43477">
    <property type="entry name" value="DIHYDROANTICAPSIN 7-DEHYDROGENASE"/>
    <property type="match status" value="1"/>
</dbReference>